<dbReference type="PANTHER" id="PTHR41775:SF1">
    <property type="entry name" value="PEPTIDASE M6-LIKE DOMAIN-CONTAINING PROTEIN"/>
    <property type="match status" value="1"/>
</dbReference>
<feature type="region of interest" description="Disordered" evidence="1">
    <location>
        <begin position="113"/>
        <end position="133"/>
    </location>
</feature>
<dbReference type="NCBIfam" id="TIGR03296">
    <property type="entry name" value="M6dom_TIGR03296"/>
    <property type="match status" value="1"/>
</dbReference>
<comment type="caution">
    <text evidence="2">The sequence shown here is derived from an EMBL/GenBank/DDBJ whole genome shotgun (WGS) entry which is preliminary data.</text>
</comment>
<sequence length="577" mass="62457">MPSPFVGELFTFENPDGSKVTLRGWGNQFQAVFETLDGYTVVQGDSGYYEYAKLADDGETLVPSGTRVGAEGPDTLALPKHVRLTREATRRHAAEARDAMGPPPRWMQRRQENLARRNARSAEGAEAAPPTGSTTGDYLGLVLLVDFSDFPQTIGKQEVDDFCNKAGYSGFGNNGSALDYFRDVSDGKLRYRNHVAAYYRAAHPRTYYTDPAIAYGTRAQELIREALDSLVASGFSFSGLTADSGGFIQALSVFYAGARSNAWSQGLWPHSWALASSYSAGGGRRFSDYQITDLGNQLTLRTFCHENGHMICDFPDLYDYDKVNIGNGIGHYSLMCFGGSDKNPTQVEAYLKHAAGWASRVTTLNSGTTATVEAGKNDFLLHARNAAEYFILENRQQSGRDAALPDAGLAIWHVDVNGNNSHEQMTASQHYECSLTQADNRFDLERRGNSGDAEDLYGGAASTFGAATAPASKWWDGSASGLEIEQVSAVGASMTVKTRAAGGTGAQWHSNVGVDSVFTSHHGQNGWVNLAGFGWRKIQTGAPDGVTNMSAVFALARAKNLKVTVNMDTATVFQTYL</sequence>
<evidence type="ECO:0008006" key="4">
    <source>
        <dbReference type="Google" id="ProtNLM"/>
    </source>
</evidence>
<dbReference type="RefSeq" id="WP_345151490.1">
    <property type="nucleotide sequence ID" value="NZ_BAABEO010000019.1"/>
</dbReference>
<proteinExistence type="predicted"/>
<dbReference type="PANTHER" id="PTHR41775">
    <property type="entry name" value="SECRETED PROTEIN-RELATED"/>
    <property type="match status" value="1"/>
</dbReference>
<gene>
    <name evidence="2" type="ORF">GCM10023081_27120</name>
</gene>
<reference evidence="3" key="1">
    <citation type="journal article" date="2019" name="Int. J. Syst. Evol. Microbiol.">
        <title>The Global Catalogue of Microorganisms (GCM) 10K type strain sequencing project: providing services to taxonomists for standard genome sequencing and annotation.</title>
        <authorList>
            <consortium name="The Broad Institute Genomics Platform"/>
            <consortium name="The Broad Institute Genome Sequencing Center for Infectious Disease"/>
            <person name="Wu L."/>
            <person name="Ma J."/>
        </authorList>
    </citation>
    <scope>NUCLEOTIDE SEQUENCE [LARGE SCALE GENOMIC DNA]</scope>
    <source>
        <strain evidence="3">JCM 30742</strain>
    </source>
</reference>
<organism evidence="2 3">
    <name type="scientific">Arthrobacter ginkgonis</name>
    <dbReference type="NCBI Taxonomy" id="1630594"/>
    <lineage>
        <taxon>Bacteria</taxon>
        <taxon>Bacillati</taxon>
        <taxon>Actinomycetota</taxon>
        <taxon>Actinomycetes</taxon>
        <taxon>Micrococcales</taxon>
        <taxon>Micrococcaceae</taxon>
        <taxon>Arthrobacter</taxon>
    </lineage>
</organism>
<keyword evidence="3" id="KW-1185">Reference proteome</keyword>
<protein>
    <recommendedName>
        <fullName evidence="4">Metalloprotease</fullName>
    </recommendedName>
</protein>
<dbReference type="EMBL" id="BAABEO010000019">
    <property type="protein sequence ID" value="GAA3688371.1"/>
    <property type="molecule type" value="Genomic_DNA"/>
</dbReference>
<evidence type="ECO:0000256" key="1">
    <source>
        <dbReference type="SAM" id="MobiDB-lite"/>
    </source>
</evidence>
<accession>A0ABP7CDW7</accession>
<evidence type="ECO:0000313" key="3">
    <source>
        <dbReference type="Proteomes" id="UP001500752"/>
    </source>
</evidence>
<name>A0ABP7CDW7_9MICC</name>
<evidence type="ECO:0000313" key="2">
    <source>
        <dbReference type="EMBL" id="GAA3688371.1"/>
    </source>
</evidence>
<dbReference type="InterPro" id="IPR008757">
    <property type="entry name" value="Peptidase_M6-like_domain"/>
</dbReference>
<dbReference type="Proteomes" id="UP001500752">
    <property type="component" value="Unassembled WGS sequence"/>
</dbReference>